<organism evidence="1 2">
    <name type="scientific">Allokutzneria albata</name>
    <name type="common">Kibdelosporangium albatum</name>
    <dbReference type="NCBI Taxonomy" id="211114"/>
    <lineage>
        <taxon>Bacteria</taxon>
        <taxon>Bacillati</taxon>
        <taxon>Actinomycetota</taxon>
        <taxon>Actinomycetes</taxon>
        <taxon>Pseudonocardiales</taxon>
        <taxon>Pseudonocardiaceae</taxon>
        <taxon>Allokutzneria</taxon>
    </lineage>
</organism>
<dbReference type="eggNOG" id="ENOG50347NP">
    <property type="taxonomic scope" value="Bacteria"/>
</dbReference>
<keyword evidence="2" id="KW-1185">Reference proteome</keyword>
<proteinExistence type="predicted"/>
<protein>
    <submittedName>
        <fullName evidence="1">Uncharacterized protein</fullName>
    </submittedName>
</protein>
<dbReference type="OrthoDB" id="4453940at2"/>
<dbReference type="Proteomes" id="UP000183376">
    <property type="component" value="Chromosome I"/>
</dbReference>
<accession>A0A1H0B6C6</accession>
<gene>
    <name evidence="1" type="ORF">SAMN04489726_6502</name>
</gene>
<dbReference type="AlphaFoldDB" id="A0A1H0B6C6"/>
<dbReference type="RefSeq" id="WP_030426949.1">
    <property type="nucleotide sequence ID" value="NZ_JOEF01000001.1"/>
</dbReference>
<evidence type="ECO:0000313" key="2">
    <source>
        <dbReference type="Proteomes" id="UP000183376"/>
    </source>
</evidence>
<evidence type="ECO:0000313" key="1">
    <source>
        <dbReference type="EMBL" id="SDN41215.1"/>
    </source>
</evidence>
<name>A0A1H0B6C6_ALLAB</name>
<dbReference type="EMBL" id="LT629701">
    <property type="protein sequence ID" value="SDN41215.1"/>
    <property type="molecule type" value="Genomic_DNA"/>
</dbReference>
<sequence length="198" mass="22657">MTETALFRRLARETPRGWSRLRFELDVFRDDVRDRRQRIELTREGWVRVADWTDGDWVDREPGEDLLEPRLGVPMWDSYHGPSLLAPRELADGFGWSWPGEDPETLPGPLRFKHLAVISSGGRKMLDAVVQPTDDYDPLCPCCPLLDGARGHVQAPPHKAAKRFTVRLDVETGVCVIARPLDRHVGYGHVLRRFEVDP</sequence>
<reference evidence="1 2" key="1">
    <citation type="submission" date="2016-10" db="EMBL/GenBank/DDBJ databases">
        <authorList>
            <person name="de Groot N.N."/>
        </authorList>
    </citation>
    <scope>NUCLEOTIDE SEQUENCE [LARGE SCALE GENOMIC DNA]</scope>
    <source>
        <strain evidence="1 2">DSM 44149</strain>
    </source>
</reference>